<evidence type="ECO:0000313" key="4">
    <source>
        <dbReference type="EMBL" id="SEI82914.1"/>
    </source>
</evidence>
<evidence type="ECO:0000256" key="2">
    <source>
        <dbReference type="ARBA" id="ARBA00009035"/>
    </source>
</evidence>
<dbReference type="PANTHER" id="PTHR38772">
    <property type="match status" value="1"/>
</dbReference>
<dbReference type="EMBL" id="FNYO01000022">
    <property type="protein sequence ID" value="SEI82914.1"/>
    <property type="molecule type" value="Genomic_DNA"/>
</dbReference>
<dbReference type="Pfam" id="PF04245">
    <property type="entry name" value="NA37"/>
    <property type="match status" value="1"/>
</dbReference>
<dbReference type="GO" id="GO:0043590">
    <property type="term" value="C:bacterial nucleoid"/>
    <property type="evidence" value="ECO:0007669"/>
    <property type="project" value="TreeGrafter"/>
</dbReference>
<comment type="similarity">
    <text evidence="2">Belongs to the YejK family.</text>
</comment>
<evidence type="ECO:0000313" key="5">
    <source>
        <dbReference type="Proteomes" id="UP000199005"/>
    </source>
</evidence>
<evidence type="ECO:0000256" key="3">
    <source>
        <dbReference type="ARBA" id="ARBA00022490"/>
    </source>
</evidence>
<dbReference type="AlphaFoldDB" id="A0A1H6TXF7"/>
<name>A0A1H6TXF7_9GAMM</name>
<evidence type="ECO:0000256" key="1">
    <source>
        <dbReference type="ARBA" id="ARBA00004453"/>
    </source>
</evidence>
<organism evidence="4 5">
    <name type="scientific">Azotobacter beijerinckii</name>
    <dbReference type="NCBI Taxonomy" id="170623"/>
    <lineage>
        <taxon>Bacteria</taxon>
        <taxon>Pseudomonadati</taxon>
        <taxon>Pseudomonadota</taxon>
        <taxon>Gammaproteobacteria</taxon>
        <taxon>Pseudomonadales</taxon>
        <taxon>Pseudomonadaceae</taxon>
        <taxon>Azotobacter</taxon>
    </lineage>
</organism>
<gene>
    <name evidence="4" type="ORF">SAMN04244579_02148</name>
</gene>
<sequence>MNSIAESMDQPAVNEQTVEVESIQVLNACAAKFKKIQNQGLSYYGHVKGVDWDLQKGVCVEFVKHIEKKFAKGGKFHGFLKENSSTEAVDVFNSYIENKNFSIFVDAVMSNLCNEANAPSRSSINEGYVVFSHYKTKGEEEDLGRILIVMLGKRGGFDFTNDTALEPKSAESLNLEDFRQAAMLDLTLFNTIYPINDGDSYLKFIKGKSQSSFFNVALGCDDYMPSKQCVENLKNALNSFISQVGENLTAGTRKTIRERVGHFIESSGGKTVTLKQVQQVIDKYLPENSSLYGNFTQYVNSNSDLFPVSEEFQPSHATAKKFGFVKVKLPSGDFIGDVKISAIKVGDLSSGDLTVDNDYCYMRIKLPHELSKIIKDLIKNDE</sequence>
<dbReference type="InterPro" id="IPR007358">
    <property type="entry name" value="Nucleoid_associated_NdpA"/>
</dbReference>
<keyword evidence="3" id="KW-0963">Cytoplasm</keyword>
<comment type="subcellular location">
    <subcellularLocation>
        <location evidence="1">Cytoplasm</location>
        <location evidence="1">Nucleoid</location>
    </subcellularLocation>
</comment>
<dbReference type="GO" id="GO:0003690">
    <property type="term" value="F:double-stranded DNA binding"/>
    <property type="evidence" value="ECO:0007669"/>
    <property type="project" value="TreeGrafter"/>
</dbReference>
<dbReference type="PANTHER" id="PTHR38772:SF1">
    <property type="entry name" value="NUCLEOID-ASSOCIATED PROTEIN YEJK"/>
    <property type="match status" value="1"/>
</dbReference>
<dbReference type="GO" id="GO:0003727">
    <property type="term" value="F:single-stranded RNA binding"/>
    <property type="evidence" value="ECO:0007669"/>
    <property type="project" value="TreeGrafter"/>
</dbReference>
<dbReference type="STRING" id="170623.SAMN04244579_02148"/>
<dbReference type="RefSeq" id="WP_090899341.1">
    <property type="nucleotide sequence ID" value="NZ_FNYO01000022.1"/>
</dbReference>
<proteinExistence type="inferred from homology"/>
<protein>
    <submittedName>
        <fullName evidence="4">Nucleoid-associated protein</fullName>
    </submittedName>
</protein>
<dbReference type="Proteomes" id="UP000199005">
    <property type="component" value="Unassembled WGS sequence"/>
</dbReference>
<reference evidence="4 5" key="1">
    <citation type="submission" date="2016-10" db="EMBL/GenBank/DDBJ databases">
        <authorList>
            <person name="de Groot N.N."/>
        </authorList>
    </citation>
    <scope>NUCLEOTIDE SEQUENCE [LARGE SCALE GENOMIC DNA]</scope>
    <source>
        <strain evidence="4 5">DSM 1041</strain>
    </source>
</reference>
<accession>A0A1H6TXF7</accession>